<dbReference type="InterPro" id="IPR036869">
    <property type="entry name" value="J_dom_sf"/>
</dbReference>
<dbReference type="PROSITE" id="PS50076">
    <property type="entry name" value="DNAJ_2"/>
    <property type="match status" value="1"/>
</dbReference>
<evidence type="ECO:0000313" key="9">
    <source>
        <dbReference type="EnsemblMetazoa" id="KAF7488965.1"/>
    </source>
</evidence>
<proteinExistence type="predicted"/>
<feature type="domain" description="J" evidence="7">
    <location>
        <begin position="104"/>
        <end position="168"/>
    </location>
</feature>
<accession>A0A834R286</accession>
<dbReference type="SUPFAM" id="SSF46565">
    <property type="entry name" value="Chaperone J-domain"/>
    <property type="match status" value="1"/>
</dbReference>
<evidence type="ECO:0000256" key="6">
    <source>
        <dbReference type="SAM" id="MobiDB-lite"/>
    </source>
</evidence>
<dbReference type="Gene3D" id="1.10.287.110">
    <property type="entry name" value="DnaJ domain"/>
    <property type="match status" value="1"/>
</dbReference>
<evidence type="ECO:0000313" key="10">
    <source>
        <dbReference type="Proteomes" id="UP000070412"/>
    </source>
</evidence>
<keyword evidence="2" id="KW-0812">Transmembrane</keyword>
<reference evidence="8" key="2">
    <citation type="submission" date="2020-01" db="EMBL/GenBank/DDBJ databases">
        <authorList>
            <person name="Korhonen P.K.K."/>
            <person name="Guangxu M.G."/>
            <person name="Wang T.W."/>
            <person name="Stroehlein A.J.S."/>
            <person name="Young N.D."/>
            <person name="Ang C.-S.A."/>
            <person name="Fernando D.W.F."/>
            <person name="Lu H.L."/>
            <person name="Taylor S.T."/>
            <person name="Ehtesham M.E.M."/>
            <person name="Najaraj S.H.N."/>
            <person name="Harsha G.H.G."/>
            <person name="Madugundu A.M."/>
            <person name="Renuse S.R."/>
            <person name="Holt D.H."/>
            <person name="Pandey A.P."/>
            <person name="Papenfuss A.P."/>
            <person name="Gasser R.B.G."/>
            <person name="Fischer K.F."/>
        </authorList>
    </citation>
    <scope>NUCLEOTIDE SEQUENCE</scope>
    <source>
        <strain evidence="8">SSS_KF_BRIS2020</strain>
    </source>
</reference>
<dbReference type="SMART" id="SM00271">
    <property type="entry name" value="DnaJ"/>
    <property type="match status" value="1"/>
</dbReference>
<comment type="subcellular location">
    <subcellularLocation>
        <location evidence="1">Endoplasmic reticulum membrane</location>
        <topology evidence="1">Single-pass membrane protein</topology>
    </subcellularLocation>
</comment>
<dbReference type="PROSITE" id="PS00636">
    <property type="entry name" value="DNAJ_1"/>
    <property type="match status" value="1"/>
</dbReference>
<name>A0A834R286_SARSC</name>
<keyword evidence="4" id="KW-1133">Transmembrane helix</keyword>
<keyword evidence="5" id="KW-0472">Membrane</keyword>
<evidence type="ECO:0000313" key="8">
    <source>
        <dbReference type="EMBL" id="KAF7488965.1"/>
    </source>
</evidence>
<dbReference type="PANTHER" id="PTHR43908">
    <property type="entry name" value="AT29763P-RELATED"/>
    <property type="match status" value="1"/>
</dbReference>
<evidence type="ECO:0000256" key="5">
    <source>
        <dbReference type="ARBA" id="ARBA00023136"/>
    </source>
</evidence>
<reference evidence="9" key="3">
    <citation type="submission" date="2022-06" db="UniProtKB">
        <authorList>
            <consortium name="EnsemblMetazoa"/>
        </authorList>
    </citation>
    <scope>IDENTIFICATION</scope>
</reference>
<keyword evidence="3" id="KW-0256">Endoplasmic reticulum</keyword>
<evidence type="ECO:0000259" key="7">
    <source>
        <dbReference type="PROSITE" id="PS50076"/>
    </source>
</evidence>
<evidence type="ECO:0000256" key="1">
    <source>
        <dbReference type="ARBA" id="ARBA00004389"/>
    </source>
</evidence>
<reference evidence="10" key="1">
    <citation type="journal article" date="2020" name="PLoS Negl. Trop. Dis.">
        <title>High-quality nuclear genome for Sarcoptes scabiei-A critical resource for a neglected parasite.</title>
        <authorList>
            <person name="Korhonen P.K."/>
            <person name="Gasser R.B."/>
            <person name="Ma G."/>
            <person name="Wang T."/>
            <person name="Stroehlein A.J."/>
            <person name="Young N.D."/>
            <person name="Ang C.S."/>
            <person name="Fernando D.D."/>
            <person name="Lu H.C."/>
            <person name="Taylor S."/>
            <person name="Reynolds S.L."/>
            <person name="Mofiz E."/>
            <person name="Najaraj S.H."/>
            <person name="Gowda H."/>
            <person name="Madugundu A."/>
            <person name="Renuse S."/>
            <person name="Holt D."/>
            <person name="Pandey A."/>
            <person name="Papenfuss A.T."/>
            <person name="Fischer K."/>
        </authorList>
    </citation>
    <scope>NUCLEOTIDE SEQUENCE [LARGE SCALE GENOMIC DNA]</scope>
</reference>
<dbReference type="InterPro" id="IPR001623">
    <property type="entry name" value="DnaJ_domain"/>
</dbReference>
<evidence type="ECO:0000256" key="2">
    <source>
        <dbReference type="ARBA" id="ARBA00022692"/>
    </source>
</evidence>
<dbReference type="Proteomes" id="UP000070412">
    <property type="component" value="Unassembled WGS sequence"/>
</dbReference>
<dbReference type="Pfam" id="PF09320">
    <property type="entry name" value="DUF1977"/>
    <property type="match status" value="1"/>
</dbReference>
<dbReference type="EMBL" id="WVUK01000065">
    <property type="protein sequence ID" value="KAF7488965.1"/>
    <property type="molecule type" value="Genomic_DNA"/>
</dbReference>
<dbReference type="InterPro" id="IPR018253">
    <property type="entry name" value="DnaJ_domain_CS"/>
</dbReference>
<dbReference type="OrthoDB" id="442087at2759"/>
<dbReference type="PRINTS" id="PR00625">
    <property type="entry name" value="JDOMAIN"/>
</dbReference>
<evidence type="ECO:0000256" key="3">
    <source>
        <dbReference type="ARBA" id="ARBA00022824"/>
    </source>
</evidence>
<dbReference type="GO" id="GO:0071218">
    <property type="term" value="P:cellular response to misfolded protein"/>
    <property type="evidence" value="ECO:0007669"/>
    <property type="project" value="TreeGrafter"/>
</dbReference>
<feature type="region of interest" description="Disordered" evidence="6">
    <location>
        <begin position="59"/>
        <end position="92"/>
    </location>
</feature>
<dbReference type="InterPro" id="IPR015399">
    <property type="entry name" value="DUF1977_DnaJ-like"/>
</dbReference>
<protein>
    <submittedName>
        <fullName evidence="8">DnaJ -like protein subfamily B member 12</fullName>
    </submittedName>
</protein>
<dbReference type="OMA" id="ARSREHN"/>
<feature type="compositionally biased region" description="Low complexity" evidence="6">
    <location>
        <begin position="68"/>
        <end position="90"/>
    </location>
</feature>
<dbReference type="EnsemblMetazoa" id="SSS_7032s_mrna">
    <property type="protein sequence ID" value="KAF7488965.1"/>
    <property type="gene ID" value="SSS_7032"/>
</dbReference>
<dbReference type="FunFam" id="1.10.287.110:FF:000070">
    <property type="entry name" value="Endoplasmic reticulum protein, putative"/>
    <property type="match status" value="1"/>
</dbReference>
<dbReference type="PANTHER" id="PTHR43908:SF3">
    <property type="entry name" value="AT29763P-RELATED"/>
    <property type="match status" value="1"/>
</dbReference>
<keyword evidence="10" id="KW-1185">Reference proteome</keyword>
<gene>
    <name evidence="8" type="ORF">SSS_7032</name>
</gene>
<dbReference type="InterPro" id="IPR051100">
    <property type="entry name" value="DnaJ_subfamily_B/C"/>
</dbReference>
<dbReference type="GO" id="GO:0005789">
    <property type="term" value="C:endoplasmic reticulum membrane"/>
    <property type="evidence" value="ECO:0007669"/>
    <property type="project" value="UniProtKB-SubCell"/>
</dbReference>
<dbReference type="GO" id="GO:0030544">
    <property type="term" value="F:Hsp70 protein binding"/>
    <property type="evidence" value="ECO:0007669"/>
    <property type="project" value="TreeGrafter"/>
</dbReference>
<sequence>MEGNKDEAEKCFRIAENQLYNKSFHKALRYAQKANQLYPTDETKKLLEKCKLLAENQNCHKEENQNGSNPTNQSSDSNSSNINNNNNNNNEQQRTVDYIKNCKDYYEILGVSKSASDSEIKKQYRKLALQFHPDKNQSPGSAEAFKAIGNAFAVLSDPDKRHRYDQIGTQDFENYRRRRRGSDGFDYTRGFEEDFNAEEIFNMFFGRGFATRNTYVYRNVSPFHQGGGSYQNDPSSQATRGYTVLLQIMPILFFLCVSLLSNLVPDNPYSLTKSQKYPYQRYTQTFNVPYYVKENFERDYRDSLYQIEQHVEESYISHLQSNCFKERNYKENLIYRAKIIRDSSLEKKAQNINTPACDKLVNLQQTYNI</sequence>
<dbReference type="CDD" id="cd06257">
    <property type="entry name" value="DnaJ"/>
    <property type="match status" value="1"/>
</dbReference>
<dbReference type="Pfam" id="PF00226">
    <property type="entry name" value="DnaJ"/>
    <property type="match status" value="1"/>
</dbReference>
<evidence type="ECO:0000256" key="4">
    <source>
        <dbReference type="ARBA" id="ARBA00022989"/>
    </source>
</evidence>
<dbReference type="AlphaFoldDB" id="A0A834R286"/>
<organism evidence="8">
    <name type="scientific">Sarcoptes scabiei</name>
    <name type="common">Itch mite</name>
    <name type="synonym">Acarus scabiei</name>
    <dbReference type="NCBI Taxonomy" id="52283"/>
    <lineage>
        <taxon>Eukaryota</taxon>
        <taxon>Metazoa</taxon>
        <taxon>Ecdysozoa</taxon>
        <taxon>Arthropoda</taxon>
        <taxon>Chelicerata</taxon>
        <taxon>Arachnida</taxon>
        <taxon>Acari</taxon>
        <taxon>Acariformes</taxon>
        <taxon>Sarcoptiformes</taxon>
        <taxon>Astigmata</taxon>
        <taxon>Psoroptidia</taxon>
        <taxon>Sarcoptoidea</taxon>
        <taxon>Sarcoptidae</taxon>
        <taxon>Sarcoptinae</taxon>
        <taxon>Sarcoptes</taxon>
    </lineage>
</organism>